<dbReference type="AlphaFoldDB" id="A0A9Q0PT08"/>
<protein>
    <recommendedName>
        <fullName evidence="5">Transmembrane protein</fullName>
    </recommendedName>
</protein>
<dbReference type="EMBL" id="JAPFFL010000011">
    <property type="protein sequence ID" value="KAJ6693762.1"/>
    <property type="molecule type" value="Genomic_DNA"/>
</dbReference>
<evidence type="ECO:0000256" key="2">
    <source>
        <dbReference type="SAM" id="Phobius"/>
    </source>
</evidence>
<proteinExistence type="predicted"/>
<feature type="transmembrane region" description="Helical" evidence="2">
    <location>
        <begin position="62"/>
        <end position="80"/>
    </location>
</feature>
<organism evidence="3 4">
    <name type="scientific">Salix viminalis</name>
    <name type="common">Common osier</name>
    <name type="synonym">Basket willow</name>
    <dbReference type="NCBI Taxonomy" id="40686"/>
    <lineage>
        <taxon>Eukaryota</taxon>
        <taxon>Viridiplantae</taxon>
        <taxon>Streptophyta</taxon>
        <taxon>Embryophyta</taxon>
        <taxon>Tracheophyta</taxon>
        <taxon>Spermatophyta</taxon>
        <taxon>Magnoliopsida</taxon>
        <taxon>eudicotyledons</taxon>
        <taxon>Gunneridae</taxon>
        <taxon>Pentapetalae</taxon>
        <taxon>rosids</taxon>
        <taxon>fabids</taxon>
        <taxon>Malpighiales</taxon>
        <taxon>Salicaceae</taxon>
        <taxon>Saliceae</taxon>
        <taxon>Salix</taxon>
    </lineage>
</organism>
<reference evidence="3" key="2">
    <citation type="journal article" date="2023" name="Int. J. Mol. Sci.">
        <title>De Novo Assembly and Annotation of 11 Diverse Shrub Willow (Salix) Genomes Reveals Novel Gene Organization in Sex-Linked Regions.</title>
        <authorList>
            <person name="Hyden B."/>
            <person name="Feng K."/>
            <person name="Yates T.B."/>
            <person name="Jawdy S."/>
            <person name="Cereghino C."/>
            <person name="Smart L.B."/>
            <person name="Muchero W."/>
        </authorList>
    </citation>
    <scope>NUCLEOTIDE SEQUENCE [LARGE SCALE GENOMIC DNA]</scope>
    <source>
        <tissue evidence="3">Shoot tip</tissue>
    </source>
</reference>
<accession>A0A9Q0PT08</accession>
<comment type="caution">
    <text evidence="3">The sequence shown here is derived from an EMBL/GenBank/DDBJ whole genome shotgun (WGS) entry which is preliminary data.</text>
</comment>
<keyword evidence="2" id="KW-1133">Transmembrane helix</keyword>
<dbReference type="Proteomes" id="UP001151529">
    <property type="component" value="Chromosome 13"/>
</dbReference>
<sequence length="120" mass="13177">MIRLKESGNRNNYGTQRKTKEEKKPGGPELVTWTFQAILVTLLKSFHDNCFVRIVVRYDSDMVVVVVVVVGWAWLCWWWQHMGAKEVGCNGSDVCNKVVVALAGAGLKLLLRGGGGGGGD</sequence>
<evidence type="ECO:0000313" key="3">
    <source>
        <dbReference type="EMBL" id="KAJ6693762.1"/>
    </source>
</evidence>
<reference evidence="3" key="1">
    <citation type="submission" date="2022-11" db="EMBL/GenBank/DDBJ databases">
        <authorList>
            <person name="Hyden B.L."/>
            <person name="Feng K."/>
            <person name="Yates T."/>
            <person name="Jawdy S."/>
            <person name="Smart L.B."/>
            <person name="Muchero W."/>
        </authorList>
    </citation>
    <scope>NUCLEOTIDE SEQUENCE</scope>
    <source>
        <tissue evidence="3">Shoot tip</tissue>
    </source>
</reference>
<keyword evidence="4" id="KW-1185">Reference proteome</keyword>
<keyword evidence="2" id="KW-0472">Membrane</keyword>
<keyword evidence="2" id="KW-0812">Transmembrane</keyword>
<evidence type="ECO:0008006" key="5">
    <source>
        <dbReference type="Google" id="ProtNLM"/>
    </source>
</evidence>
<name>A0A9Q0PT08_SALVM</name>
<gene>
    <name evidence="3" type="ORF">OIU85_004532</name>
</gene>
<evidence type="ECO:0000256" key="1">
    <source>
        <dbReference type="SAM" id="MobiDB-lite"/>
    </source>
</evidence>
<feature type="region of interest" description="Disordered" evidence="1">
    <location>
        <begin position="1"/>
        <end position="27"/>
    </location>
</feature>
<evidence type="ECO:0000313" key="4">
    <source>
        <dbReference type="Proteomes" id="UP001151529"/>
    </source>
</evidence>